<comment type="caution">
    <text evidence="7">The sequence shown here is derived from an EMBL/GenBank/DDBJ whole genome shotgun (WGS) entry which is preliminary data.</text>
</comment>
<feature type="binding site" evidence="6">
    <location>
        <position position="248"/>
    </location>
    <ligand>
        <name>NAD(+)</name>
        <dbReference type="ChEBI" id="CHEBI:57540"/>
    </ligand>
</feature>
<keyword evidence="8" id="KW-1185">Reference proteome</keyword>
<evidence type="ECO:0000256" key="6">
    <source>
        <dbReference type="HAMAP-Rule" id="MF_00361"/>
    </source>
</evidence>
<evidence type="ECO:0000256" key="1">
    <source>
        <dbReference type="ARBA" id="ARBA00022679"/>
    </source>
</evidence>
<feature type="binding site" evidence="6">
    <location>
        <position position="179"/>
    </location>
    <ligand>
        <name>NAD(+)</name>
        <dbReference type="ChEBI" id="CHEBI:57540"/>
    </ligand>
</feature>
<gene>
    <name evidence="6" type="primary">nadK</name>
    <name evidence="7" type="ORF">IFO67_09440</name>
</gene>
<comment type="caution">
    <text evidence="6">Lacks conserved residue(s) required for the propagation of feature annotation.</text>
</comment>
<evidence type="ECO:0000313" key="7">
    <source>
        <dbReference type="EMBL" id="MBD8503105.1"/>
    </source>
</evidence>
<dbReference type="Pfam" id="PF01513">
    <property type="entry name" value="NAD_kinase"/>
    <property type="match status" value="1"/>
</dbReference>
<keyword evidence="4 6" id="KW-0520">NAD</keyword>
<dbReference type="EC" id="2.7.1.23" evidence="6"/>
<sequence length="295" mass="32170">MSQRFRTVALIGKYQSPDVAESVSRLAEFLRERGLVVLIEQGTASSIGMGGGEFPPATYDEIGARADLAVVLGGDGTMLNTARRLAEHEVPLVGVNQGRLGFLTDVAREDATERIGEILDGRYTAESRFMLDAEILRGGQRVFQTLALNDVVINKGDLGRMIEFDVAIDGEFVYTQRSDGMIVSTPTGSTAYALSSNGPILHPSVGGIAIVPLCPHALTARPVTLPDTCRIEINLLPPHDARVHFDGQARFDARAGDCMRITRSALQVRLLHPEGYSYFAMLREKLHWSAVPRHT</sequence>
<keyword evidence="6" id="KW-0067">ATP-binding</keyword>
<feature type="binding site" evidence="6">
    <location>
        <begin position="75"/>
        <end position="76"/>
    </location>
    <ligand>
        <name>NAD(+)</name>
        <dbReference type="ChEBI" id="CHEBI:57540"/>
    </ligand>
</feature>
<keyword evidence="1 6" id="KW-0808">Transferase</keyword>
<dbReference type="GO" id="GO:0003951">
    <property type="term" value="F:NAD+ kinase activity"/>
    <property type="evidence" value="ECO:0007669"/>
    <property type="project" value="UniProtKB-EC"/>
</dbReference>
<feature type="active site" description="Proton acceptor" evidence="6">
    <location>
        <position position="75"/>
    </location>
</feature>
<evidence type="ECO:0000256" key="2">
    <source>
        <dbReference type="ARBA" id="ARBA00022777"/>
    </source>
</evidence>
<dbReference type="InterPro" id="IPR016064">
    <property type="entry name" value="NAD/diacylglycerol_kinase_sf"/>
</dbReference>
<dbReference type="InterPro" id="IPR017438">
    <property type="entry name" value="ATP-NAD_kinase_N"/>
</dbReference>
<feature type="binding site" evidence="6">
    <location>
        <begin position="149"/>
        <end position="150"/>
    </location>
    <ligand>
        <name>NAD(+)</name>
        <dbReference type="ChEBI" id="CHEBI:57540"/>
    </ligand>
</feature>
<proteinExistence type="inferred from homology"/>
<evidence type="ECO:0000256" key="4">
    <source>
        <dbReference type="ARBA" id="ARBA00023027"/>
    </source>
</evidence>
<dbReference type="Proteomes" id="UP000603602">
    <property type="component" value="Unassembled WGS sequence"/>
</dbReference>
<evidence type="ECO:0000256" key="3">
    <source>
        <dbReference type="ARBA" id="ARBA00022857"/>
    </source>
</evidence>
<comment type="subcellular location">
    <subcellularLocation>
        <location evidence="6">Cytoplasm</location>
    </subcellularLocation>
</comment>
<dbReference type="Gene3D" id="3.40.50.10330">
    <property type="entry name" value="Probable inorganic polyphosphate/atp-NAD kinase, domain 1"/>
    <property type="match status" value="1"/>
</dbReference>
<comment type="cofactor">
    <cofactor evidence="6">
        <name>a divalent metal cation</name>
        <dbReference type="ChEBI" id="CHEBI:60240"/>
    </cofactor>
</comment>
<dbReference type="Pfam" id="PF20143">
    <property type="entry name" value="NAD_kinase_C"/>
    <property type="match status" value="1"/>
</dbReference>
<dbReference type="Gene3D" id="2.60.200.30">
    <property type="entry name" value="Probable inorganic polyphosphate/atp-NAD kinase, domain 2"/>
    <property type="match status" value="1"/>
</dbReference>
<keyword evidence="6" id="KW-0547">Nucleotide-binding</keyword>
<feature type="binding site" evidence="6">
    <location>
        <position position="177"/>
    </location>
    <ligand>
        <name>NAD(+)</name>
        <dbReference type="ChEBI" id="CHEBI:57540"/>
    </ligand>
</feature>
<reference evidence="8" key="1">
    <citation type="submission" date="2023-07" db="EMBL/GenBank/DDBJ databases">
        <title>Thauera sp. CAU 1555 isolated from sand of Yaerae Beach.</title>
        <authorList>
            <person name="Kim W."/>
        </authorList>
    </citation>
    <scope>NUCLEOTIDE SEQUENCE [LARGE SCALE GENOMIC DNA]</scope>
    <source>
        <strain evidence="8">CAU 1555</strain>
    </source>
</reference>
<evidence type="ECO:0000256" key="5">
    <source>
        <dbReference type="ARBA" id="ARBA00047925"/>
    </source>
</evidence>
<dbReference type="EMBL" id="JACYTO010000001">
    <property type="protein sequence ID" value="MBD8503105.1"/>
    <property type="molecule type" value="Genomic_DNA"/>
</dbReference>
<keyword evidence="2 6" id="KW-0418">Kinase</keyword>
<dbReference type="NCBIfam" id="NF002306">
    <property type="entry name" value="PRK01231.1"/>
    <property type="match status" value="1"/>
</dbReference>
<dbReference type="HAMAP" id="MF_00361">
    <property type="entry name" value="NAD_kinase"/>
    <property type="match status" value="1"/>
</dbReference>
<feature type="binding site" evidence="6">
    <location>
        <begin position="190"/>
        <end position="195"/>
    </location>
    <ligand>
        <name>NAD(+)</name>
        <dbReference type="ChEBI" id="CHEBI:57540"/>
    </ligand>
</feature>
<dbReference type="InterPro" id="IPR002504">
    <property type="entry name" value="NADK"/>
</dbReference>
<feature type="binding site" evidence="6">
    <location>
        <position position="160"/>
    </location>
    <ligand>
        <name>NAD(+)</name>
        <dbReference type="ChEBI" id="CHEBI:57540"/>
    </ligand>
</feature>
<evidence type="ECO:0000313" key="8">
    <source>
        <dbReference type="Proteomes" id="UP000603602"/>
    </source>
</evidence>
<name>A0ABR9BC73_9RHOO</name>
<organism evidence="7 8">
    <name type="scientific">Thauera sedimentorum</name>
    <dbReference type="NCBI Taxonomy" id="2767595"/>
    <lineage>
        <taxon>Bacteria</taxon>
        <taxon>Pseudomonadati</taxon>
        <taxon>Pseudomonadota</taxon>
        <taxon>Betaproteobacteria</taxon>
        <taxon>Rhodocyclales</taxon>
        <taxon>Zoogloeaceae</taxon>
        <taxon>Thauera</taxon>
    </lineage>
</organism>
<dbReference type="PANTHER" id="PTHR20275">
    <property type="entry name" value="NAD KINASE"/>
    <property type="match status" value="1"/>
</dbReference>
<dbReference type="PANTHER" id="PTHR20275:SF0">
    <property type="entry name" value="NAD KINASE"/>
    <property type="match status" value="1"/>
</dbReference>
<dbReference type="InterPro" id="IPR017437">
    <property type="entry name" value="ATP-NAD_kinase_PpnK-typ_C"/>
</dbReference>
<protein>
    <recommendedName>
        <fullName evidence="6">NAD kinase</fullName>
        <ecNumber evidence="6">2.7.1.23</ecNumber>
    </recommendedName>
    <alternativeName>
        <fullName evidence="6">ATP-dependent NAD kinase</fullName>
    </alternativeName>
</protein>
<comment type="catalytic activity">
    <reaction evidence="5 6">
        <text>NAD(+) + ATP = ADP + NADP(+) + H(+)</text>
        <dbReference type="Rhea" id="RHEA:18629"/>
        <dbReference type="ChEBI" id="CHEBI:15378"/>
        <dbReference type="ChEBI" id="CHEBI:30616"/>
        <dbReference type="ChEBI" id="CHEBI:57540"/>
        <dbReference type="ChEBI" id="CHEBI:58349"/>
        <dbReference type="ChEBI" id="CHEBI:456216"/>
        <dbReference type="EC" id="2.7.1.23"/>
    </reaction>
</comment>
<dbReference type="NCBIfam" id="NF002561">
    <property type="entry name" value="PRK02155.1"/>
    <property type="match status" value="1"/>
</dbReference>
<dbReference type="SUPFAM" id="SSF111331">
    <property type="entry name" value="NAD kinase/diacylglycerol kinase-like"/>
    <property type="match status" value="1"/>
</dbReference>
<comment type="similarity">
    <text evidence="6">Belongs to the NAD kinase family.</text>
</comment>
<keyword evidence="6" id="KW-0963">Cytoplasm</keyword>
<keyword evidence="3 6" id="KW-0521">NADP</keyword>
<dbReference type="RefSeq" id="WP_187717838.1">
    <property type="nucleotide sequence ID" value="NZ_JACTAH010000001.1"/>
</dbReference>
<comment type="function">
    <text evidence="6">Involved in the regulation of the intracellular balance of NAD and NADP, and is a key enzyme in the biosynthesis of NADP. Catalyzes specifically the phosphorylation on 2'-hydroxyl of the adenosine moiety of NAD to yield NADP.</text>
</comment>
<accession>A0ABR9BC73</accession>